<organism evidence="1 2">
    <name type="scientific">Cupriavidus metallidurans</name>
    <dbReference type="NCBI Taxonomy" id="119219"/>
    <lineage>
        <taxon>Bacteria</taxon>
        <taxon>Pseudomonadati</taxon>
        <taxon>Pseudomonadota</taxon>
        <taxon>Betaproteobacteria</taxon>
        <taxon>Burkholderiales</taxon>
        <taxon>Burkholderiaceae</taxon>
        <taxon>Cupriavidus</taxon>
    </lineage>
</organism>
<accession>A0A482IT79</accession>
<proteinExistence type="predicted"/>
<dbReference type="EMBL" id="CP037900">
    <property type="protein sequence ID" value="QBP10020.1"/>
    <property type="molecule type" value="Genomic_DNA"/>
</dbReference>
<name>A0A482IT79_9BURK</name>
<evidence type="ECO:0000313" key="1">
    <source>
        <dbReference type="EMBL" id="QBP10020.1"/>
    </source>
</evidence>
<dbReference type="RefSeq" id="WP_133428577.1">
    <property type="nucleotide sequence ID" value="NZ_CP037900.1"/>
</dbReference>
<dbReference type="Proteomes" id="UP000253772">
    <property type="component" value="Chromosome c1"/>
</dbReference>
<sequence length="64" mass="6955">MAIVHQALPTGHAAPAIADQALQLAQLRLRQLRGIQKEDAVEMVSTMPPALFELPDGECQDFCV</sequence>
<evidence type="ECO:0000313" key="2">
    <source>
        <dbReference type="Proteomes" id="UP000253772"/>
    </source>
</evidence>
<protein>
    <submittedName>
        <fullName evidence="1">Uncharacterized protein</fullName>
    </submittedName>
</protein>
<gene>
    <name evidence="1" type="ORF">DDF84_009720</name>
</gene>
<dbReference type="AlphaFoldDB" id="A0A482IT79"/>
<reference evidence="1 2" key="1">
    <citation type="submission" date="2019-03" db="EMBL/GenBank/DDBJ databases">
        <title>Comparative insights into the high quality Complete genome sequence of highly metal resistant Cupriavidus metallidurans strain BS1 isolated from a gold-copper mine.</title>
        <authorList>
            <person name="Mazhar H.S."/>
            <person name="Rensing C."/>
        </authorList>
    </citation>
    <scope>NUCLEOTIDE SEQUENCE [LARGE SCALE GENOMIC DNA]</scope>
    <source>
        <strain evidence="1 2">BS1</strain>
    </source>
</reference>